<dbReference type="InterPro" id="IPR014911">
    <property type="entry name" value="PilS_N"/>
</dbReference>
<proteinExistence type="predicted"/>
<feature type="domain" description="Type 4 secretion system PilS N-terminal" evidence="2">
    <location>
        <begin position="48"/>
        <end position="173"/>
    </location>
</feature>
<dbReference type="RefSeq" id="WP_253476134.1">
    <property type="nucleotide sequence ID" value="NZ_JALJXV010000003.1"/>
</dbReference>
<dbReference type="Pfam" id="PF08805">
    <property type="entry name" value="PilS"/>
    <property type="match status" value="1"/>
</dbReference>
<organism evidence="3 4">
    <name type="scientific">Natronocella acetinitrilica</name>
    <dbReference type="NCBI Taxonomy" id="414046"/>
    <lineage>
        <taxon>Bacteria</taxon>
        <taxon>Pseudomonadati</taxon>
        <taxon>Pseudomonadota</taxon>
        <taxon>Gammaproteobacteria</taxon>
        <taxon>Chromatiales</taxon>
        <taxon>Ectothiorhodospiraceae</taxon>
        <taxon>Natronocella</taxon>
    </lineage>
</organism>
<keyword evidence="1" id="KW-1133">Transmembrane helix</keyword>
<evidence type="ECO:0000259" key="2">
    <source>
        <dbReference type="Pfam" id="PF08805"/>
    </source>
</evidence>
<sequence>MTMSNVRRQGGMTLIELMLVLGLGMAIVIGGLIWYNSVKEAQRLGDGVRNLQSMTSAVRAMFAPQGNYDGLTEAVAMRASGFPAQMRTGTDGQMGHPWDESTNAVVIAVDSMNAPNDAFLVTWNNLPEAACTNLAAQTYTSYERLTIGGGNNRVTGIAQIATGCSGDSNSLTWRVR</sequence>
<evidence type="ECO:0000256" key="1">
    <source>
        <dbReference type="SAM" id="Phobius"/>
    </source>
</evidence>
<comment type="caution">
    <text evidence="3">The sequence shown here is derived from an EMBL/GenBank/DDBJ whole genome shotgun (WGS) entry which is preliminary data.</text>
</comment>
<dbReference type="InterPro" id="IPR045584">
    <property type="entry name" value="Pilin-like"/>
</dbReference>
<keyword evidence="4" id="KW-1185">Reference proteome</keyword>
<evidence type="ECO:0000313" key="3">
    <source>
        <dbReference type="EMBL" id="MCP1674263.1"/>
    </source>
</evidence>
<dbReference type="AlphaFoldDB" id="A0AAE3G4J7"/>
<dbReference type="SUPFAM" id="SSF54523">
    <property type="entry name" value="Pili subunits"/>
    <property type="match status" value="1"/>
</dbReference>
<feature type="transmembrane region" description="Helical" evidence="1">
    <location>
        <begin position="12"/>
        <end position="35"/>
    </location>
</feature>
<name>A0AAE3G4J7_9GAMM</name>
<keyword evidence="1" id="KW-0812">Transmembrane</keyword>
<gene>
    <name evidence="3" type="ORF">J2T57_001365</name>
</gene>
<evidence type="ECO:0000313" key="4">
    <source>
        <dbReference type="Proteomes" id="UP001205843"/>
    </source>
</evidence>
<keyword evidence="1" id="KW-0472">Membrane</keyword>
<accession>A0AAE3G4J7</accession>
<dbReference type="Proteomes" id="UP001205843">
    <property type="component" value="Unassembled WGS sequence"/>
</dbReference>
<protein>
    <submittedName>
        <fullName evidence="3">Type II secretory pathway pseudopilin PulG</fullName>
    </submittedName>
</protein>
<dbReference type="Gene3D" id="3.30.1690.10">
    <property type="entry name" value="TcpA-like pilin"/>
    <property type="match status" value="1"/>
</dbReference>
<reference evidence="3" key="1">
    <citation type="submission" date="2022-03" db="EMBL/GenBank/DDBJ databases">
        <title>Genomic Encyclopedia of Type Strains, Phase III (KMG-III): the genomes of soil and plant-associated and newly described type strains.</title>
        <authorList>
            <person name="Whitman W."/>
        </authorList>
    </citation>
    <scope>NUCLEOTIDE SEQUENCE</scope>
    <source>
        <strain evidence="3">ANL 6-2</strain>
    </source>
</reference>
<dbReference type="EMBL" id="JALJXV010000003">
    <property type="protein sequence ID" value="MCP1674263.1"/>
    <property type="molecule type" value="Genomic_DNA"/>
</dbReference>